<keyword evidence="1" id="KW-1133">Transmembrane helix</keyword>
<feature type="transmembrane region" description="Helical" evidence="1">
    <location>
        <begin position="155"/>
        <end position="172"/>
    </location>
</feature>
<sequence length="211" mass="25750">MKNLKKYIYFLLQLYISNIYVGYLFNVKGNKSLLLEFNSIKDNNVFGIYILFIYILIFFIISEKIFYLISKDRYFEMIRYGHLYLYIKKSIIKIFYECLFFSFLKLLISLFLAYMHDKIYSINYYQILLDLLLFTFMLFLFALFILILSFFVVKFIATISATLLFVVNIFLYNLIFSYYLLICISLVIIELFLIFYIITKRDIFRIRRENE</sequence>
<name>A0A4R9BZT5_9FIRM</name>
<dbReference type="RefSeq" id="WP_134744576.1">
    <property type="nucleotide sequence ID" value="NZ_JBFNFK010000002.1"/>
</dbReference>
<feature type="transmembrane region" description="Helical" evidence="1">
    <location>
        <begin position="178"/>
        <end position="198"/>
    </location>
</feature>
<evidence type="ECO:0000313" key="2">
    <source>
        <dbReference type="EMBL" id="TFF64590.1"/>
    </source>
</evidence>
<comment type="caution">
    <text evidence="2">The sequence shown here is derived from an EMBL/GenBank/DDBJ whole genome shotgun (WGS) entry which is preliminary data.</text>
</comment>
<dbReference type="AlphaFoldDB" id="A0A4R9BZT5"/>
<feature type="transmembrane region" description="Helical" evidence="1">
    <location>
        <begin position="46"/>
        <end position="69"/>
    </location>
</feature>
<keyword evidence="1" id="KW-0812">Transmembrane</keyword>
<feature type="transmembrane region" description="Helical" evidence="1">
    <location>
        <begin position="7"/>
        <end position="26"/>
    </location>
</feature>
<dbReference type="Proteomes" id="UP000297454">
    <property type="component" value="Unassembled WGS sequence"/>
</dbReference>
<evidence type="ECO:0000313" key="3">
    <source>
        <dbReference type="Proteomes" id="UP000297454"/>
    </source>
</evidence>
<evidence type="ECO:0000256" key="1">
    <source>
        <dbReference type="SAM" id="Phobius"/>
    </source>
</evidence>
<keyword evidence="1" id="KW-0472">Membrane</keyword>
<feature type="transmembrane region" description="Helical" evidence="1">
    <location>
        <begin position="94"/>
        <end position="115"/>
    </location>
</feature>
<feature type="transmembrane region" description="Helical" evidence="1">
    <location>
        <begin position="127"/>
        <end position="148"/>
    </location>
</feature>
<protein>
    <submittedName>
        <fullName evidence="2">Uncharacterized protein</fullName>
    </submittedName>
</protein>
<accession>A0A4R9BZT5</accession>
<gene>
    <name evidence="2" type="ORF">EQF91_07490</name>
</gene>
<organism evidence="2 3">
    <name type="scientific">Helcococcus ovis</name>
    <dbReference type="NCBI Taxonomy" id="72026"/>
    <lineage>
        <taxon>Bacteria</taxon>
        <taxon>Bacillati</taxon>
        <taxon>Bacillota</taxon>
        <taxon>Tissierellia</taxon>
        <taxon>Tissierellales</taxon>
        <taxon>Peptoniphilaceae</taxon>
        <taxon>Helcococcus</taxon>
    </lineage>
</organism>
<keyword evidence="3" id="KW-1185">Reference proteome</keyword>
<dbReference type="EMBL" id="SCFR01000033">
    <property type="protein sequence ID" value="TFF64590.1"/>
    <property type="molecule type" value="Genomic_DNA"/>
</dbReference>
<reference evidence="2 3" key="1">
    <citation type="submission" date="2019-01" db="EMBL/GenBank/DDBJ databases">
        <title>Draft Genome Sequences of Helcococcus ovis Strains Isolated from the Uterus and Vagina of Dairy Cows with Metritis.</title>
        <authorList>
            <person name="Cunha F."/>
            <person name="Jeon S.J."/>
            <person name="Kutzer P."/>
            <person name="Galvao K.N."/>
        </authorList>
    </citation>
    <scope>NUCLEOTIDE SEQUENCE [LARGE SCALE GENOMIC DNA]</scope>
    <source>
        <strain evidence="2 3">KG-37</strain>
    </source>
</reference>
<proteinExistence type="predicted"/>